<dbReference type="Proteomes" id="UP000004968">
    <property type="component" value="Unassembled WGS sequence"/>
</dbReference>
<evidence type="ECO:0000313" key="1">
    <source>
        <dbReference type="EMBL" id="EFC95507.1"/>
    </source>
</evidence>
<dbReference type="HOGENOM" id="CLU_3271231_0_0_9"/>
<accession>D3ARQ0</accession>
<comment type="caution">
    <text evidence="1">The sequence shown here is derived from an EMBL/GenBank/DDBJ whole genome shotgun (WGS) entry which is preliminary data.</text>
</comment>
<reference evidence="1 2" key="1">
    <citation type="submission" date="2010-01" db="EMBL/GenBank/DDBJ databases">
        <authorList>
            <person name="Weinstock G."/>
            <person name="Sodergren E."/>
            <person name="Clifton S."/>
            <person name="Fulton L."/>
            <person name="Fulton B."/>
            <person name="Courtney L."/>
            <person name="Fronick C."/>
            <person name="Harrison M."/>
            <person name="Strong C."/>
            <person name="Farmer C."/>
            <person name="Delahaunty K."/>
            <person name="Markovic C."/>
            <person name="Hall O."/>
            <person name="Minx P."/>
            <person name="Tomlinson C."/>
            <person name="Mitreva M."/>
            <person name="Nelson J."/>
            <person name="Hou S."/>
            <person name="Wollam A."/>
            <person name="Pepin K.H."/>
            <person name="Johnson M."/>
            <person name="Bhonagiri V."/>
            <person name="Nash W.E."/>
            <person name="Warren W."/>
            <person name="Chinwalla A."/>
            <person name="Mardis E.R."/>
            <person name="Wilson R.K."/>
        </authorList>
    </citation>
    <scope>NUCLEOTIDE SEQUENCE [LARGE SCALE GENOMIC DNA]</scope>
    <source>
        <strain evidence="1 2">DSM 13479</strain>
    </source>
</reference>
<name>D3ARQ0_9FIRM</name>
<proteinExistence type="predicted"/>
<organism evidence="1 2">
    <name type="scientific">Hungatella hathewayi DSM 13479</name>
    <dbReference type="NCBI Taxonomy" id="566550"/>
    <lineage>
        <taxon>Bacteria</taxon>
        <taxon>Bacillati</taxon>
        <taxon>Bacillota</taxon>
        <taxon>Clostridia</taxon>
        <taxon>Lachnospirales</taxon>
        <taxon>Lachnospiraceae</taxon>
        <taxon>Hungatella</taxon>
    </lineage>
</organism>
<protein>
    <submittedName>
        <fullName evidence="1">Uncharacterized protein</fullName>
    </submittedName>
</protein>
<evidence type="ECO:0000313" key="2">
    <source>
        <dbReference type="Proteomes" id="UP000004968"/>
    </source>
</evidence>
<sequence length="41" mass="4799">MYLFGGFYTMPDLNFISIFWRRSVKCLFIATSRASGARMSR</sequence>
<dbReference type="EMBL" id="ACIO01000739">
    <property type="protein sequence ID" value="EFC95507.1"/>
    <property type="molecule type" value="Genomic_DNA"/>
</dbReference>
<gene>
    <name evidence="1" type="ORF">CLOSTHATH_06306</name>
</gene>
<dbReference type="AlphaFoldDB" id="D3ARQ0"/>